<dbReference type="Proteomes" id="UP000507954">
    <property type="component" value="Unassembled WGS sequence"/>
</dbReference>
<feature type="binding site" evidence="16">
    <location>
        <position position="58"/>
    </location>
    <ligand>
        <name>Zn(2+)</name>
        <dbReference type="ChEBI" id="CHEBI:29105"/>
        <note>catalytic</note>
    </ligand>
</feature>
<dbReference type="CDD" id="cd04639">
    <property type="entry name" value="CBS_pair_peptidase_M50"/>
    <property type="match status" value="1"/>
</dbReference>
<feature type="transmembrane region" description="Helical" evidence="14">
    <location>
        <begin position="45"/>
        <end position="65"/>
    </location>
</feature>
<dbReference type="PANTHER" id="PTHR39188">
    <property type="entry name" value="MEMBRANE-ASSOCIATED ZINC METALLOPROTEASE M50B"/>
    <property type="match status" value="1"/>
</dbReference>
<dbReference type="CDD" id="cd06164">
    <property type="entry name" value="S2P-M50_SpoIVFB_CBS"/>
    <property type="match status" value="1"/>
</dbReference>
<keyword evidence="5 14" id="KW-0812">Transmembrane</keyword>
<keyword evidence="6 14" id="KW-0479">Metal-binding</keyword>
<feature type="binding site" evidence="16">
    <location>
        <position position="161"/>
    </location>
    <ligand>
        <name>Zn(2+)</name>
        <dbReference type="ChEBI" id="CHEBI:29105"/>
        <note>catalytic</note>
    </ligand>
</feature>
<gene>
    <name evidence="19" type="ORF">EMEDMD4_1310028</name>
</gene>
<evidence type="ECO:0000256" key="3">
    <source>
        <dbReference type="ARBA" id="ARBA00022475"/>
    </source>
</evidence>
<evidence type="ECO:0000256" key="7">
    <source>
        <dbReference type="ARBA" id="ARBA00022737"/>
    </source>
</evidence>
<keyword evidence="9 14" id="KW-0862">Zinc</keyword>
<protein>
    <recommendedName>
        <fullName evidence="14">Zinc metalloprotease</fullName>
    </recommendedName>
</protein>
<keyword evidence="7" id="KW-0677">Repeat</keyword>
<feature type="domain" description="CBS" evidence="18">
    <location>
        <begin position="301"/>
        <end position="360"/>
    </location>
</feature>
<evidence type="ECO:0000256" key="8">
    <source>
        <dbReference type="ARBA" id="ARBA00022801"/>
    </source>
</evidence>
<dbReference type="GO" id="GO:0046872">
    <property type="term" value="F:metal ion binding"/>
    <property type="evidence" value="ECO:0007669"/>
    <property type="project" value="UniProtKB-UniRule"/>
</dbReference>
<keyword evidence="11 14" id="KW-0482">Metalloprotease</keyword>
<dbReference type="PROSITE" id="PS51371">
    <property type="entry name" value="CBS"/>
    <property type="match status" value="2"/>
</dbReference>
<dbReference type="GO" id="GO:0008237">
    <property type="term" value="F:metallopeptidase activity"/>
    <property type="evidence" value="ECO:0007669"/>
    <property type="project" value="UniProtKB-UniRule"/>
</dbReference>
<dbReference type="InterPro" id="IPR016483">
    <property type="entry name" value="UCP006404_Pept_M50_CBS"/>
</dbReference>
<evidence type="ECO:0000256" key="4">
    <source>
        <dbReference type="ARBA" id="ARBA00022670"/>
    </source>
</evidence>
<feature type="transmembrane region" description="Helical" evidence="14">
    <location>
        <begin position="98"/>
        <end position="126"/>
    </location>
</feature>
<dbReference type="PIRSF" id="PIRSF006404">
    <property type="entry name" value="UCP006404_Pept_M50_CBS"/>
    <property type="match status" value="1"/>
</dbReference>
<proteinExistence type="inferred from homology"/>
<feature type="transmembrane region" description="Helical" evidence="14">
    <location>
        <begin position="15"/>
        <end position="33"/>
    </location>
</feature>
<dbReference type="Pfam" id="PF00571">
    <property type="entry name" value="CBS"/>
    <property type="match status" value="2"/>
</dbReference>
<comment type="subcellular location">
    <subcellularLocation>
        <location evidence="1 14">Cell membrane</location>
        <topology evidence="1 14">Multi-pass membrane protein</topology>
    </subcellularLocation>
</comment>
<keyword evidence="10 14" id="KW-1133">Transmembrane helix</keyword>
<comment type="cofactor">
    <cofactor evidence="14 16">
        <name>Zn(2+)</name>
        <dbReference type="ChEBI" id="CHEBI:29105"/>
    </cofactor>
    <text evidence="14 16">Binds 1 zinc ion per subunit.</text>
</comment>
<dbReference type="InterPro" id="IPR000644">
    <property type="entry name" value="CBS_dom"/>
</dbReference>
<sequence length="374" mass="40211">MGWSLKLGTIAGTEIRIHMTFVLLLVWIWFTHYQIGGAPAAWEGVAFILSVFVCVVLHEFGHIAAARRFGIKTPDITLLPIGGVARLERNPSGPTEELLIAIAGPLVNIVIAALLLAVIGGVAGLEELARPQDPQIDFFVRLAGVNIFLVLFNMIPAFPMDGGRVLRAILAWRWSWDRATRVAATIGQGAAFVMGVAGLFYSPLLILVAIFVYLAAEAEAQSSELQAISGGVTVGDVMLTEFGVLQSDARLSEAAELLLATSQNEYPVVDGEGKFAGLLTRDGIIGAMKEGGPNALVRTVMRTDIPWVYEETGLGDSLRVMQTTGAPAAAVVSRSQHPVGIMNYETVGEMLMLRAAFHDFRFGMLRRSRAGTHG</sequence>
<dbReference type="Gene3D" id="3.10.580.10">
    <property type="entry name" value="CBS-domain"/>
    <property type="match status" value="1"/>
</dbReference>
<dbReference type="RefSeq" id="WP_180161597.1">
    <property type="nucleotide sequence ID" value="NZ_CABFNB010000037.1"/>
</dbReference>
<dbReference type="SUPFAM" id="SSF54631">
    <property type="entry name" value="CBS-domain pair"/>
    <property type="match status" value="1"/>
</dbReference>
<dbReference type="EMBL" id="CABFNB010000037">
    <property type="protein sequence ID" value="VTZ60034.1"/>
    <property type="molecule type" value="Genomic_DNA"/>
</dbReference>
<evidence type="ECO:0000313" key="19">
    <source>
        <dbReference type="EMBL" id="VTZ60034.1"/>
    </source>
</evidence>
<comment type="similarity">
    <text evidence="2 14">Belongs to the peptidase M50B family.</text>
</comment>
<dbReference type="GO" id="GO:0005886">
    <property type="term" value="C:plasma membrane"/>
    <property type="evidence" value="ECO:0007669"/>
    <property type="project" value="UniProtKB-SubCell"/>
</dbReference>
<feature type="domain" description="CBS" evidence="18">
    <location>
        <begin position="238"/>
        <end position="296"/>
    </location>
</feature>
<evidence type="ECO:0000256" key="9">
    <source>
        <dbReference type="ARBA" id="ARBA00022833"/>
    </source>
</evidence>
<evidence type="ECO:0000256" key="2">
    <source>
        <dbReference type="ARBA" id="ARBA00007931"/>
    </source>
</evidence>
<name>A0A508WRK3_9HYPH</name>
<evidence type="ECO:0000256" key="15">
    <source>
        <dbReference type="PIRSR" id="PIRSR006404-1"/>
    </source>
</evidence>
<evidence type="ECO:0000256" key="12">
    <source>
        <dbReference type="ARBA" id="ARBA00023122"/>
    </source>
</evidence>
<evidence type="ECO:0000256" key="6">
    <source>
        <dbReference type="ARBA" id="ARBA00022723"/>
    </source>
</evidence>
<feature type="transmembrane region" description="Helical" evidence="14">
    <location>
        <begin position="138"/>
        <end position="158"/>
    </location>
</feature>
<reference evidence="19" key="1">
    <citation type="submission" date="2019-06" db="EMBL/GenBank/DDBJ databases">
        <authorList>
            <person name="Le Quere A."/>
            <person name="Colella S."/>
        </authorList>
    </citation>
    <scope>NUCLEOTIDE SEQUENCE</scope>
    <source>
        <strain evidence="19">EmedicaeMD41</strain>
    </source>
</reference>
<dbReference type="SMART" id="SM00116">
    <property type="entry name" value="CBS"/>
    <property type="match status" value="2"/>
</dbReference>
<evidence type="ECO:0000256" key="5">
    <source>
        <dbReference type="ARBA" id="ARBA00022692"/>
    </source>
</evidence>
<feature type="active site" evidence="15">
    <location>
        <position position="59"/>
    </location>
</feature>
<accession>A0A508WRK3</accession>
<evidence type="ECO:0000256" key="14">
    <source>
        <dbReference type="PIRNR" id="PIRNR006404"/>
    </source>
</evidence>
<dbReference type="InterPro" id="IPR008915">
    <property type="entry name" value="Peptidase_M50"/>
</dbReference>
<evidence type="ECO:0000256" key="13">
    <source>
        <dbReference type="ARBA" id="ARBA00023136"/>
    </source>
</evidence>
<evidence type="ECO:0000256" key="1">
    <source>
        <dbReference type="ARBA" id="ARBA00004651"/>
    </source>
</evidence>
<dbReference type="PANTHER" id="PTHR39188:SF3">
    <property type="entry name" value="STAGE IV SPORULATION PROTEIN FB"/>
    <property type="match status" value="1"/>
</dbReference>
<dbReference type="Pfam" id="PF02163">
    <property type="entry name" value="Peptidase_M50"/>
    <property type="match status" value="2"/>
</dbReference>
<evidence type="ECO:0000256" key="17">
    <source>
        <dbReference type="PROSITE-ProRule" id="PRU00703"/>
    </source>
</evidence>
<dbReference type="GO" id="GO:0006508">
    <property type="term" value="P:proteolysis"/>
    <property type="evidence" value="ECO:0007669"/>
    <property type="project" value="UniProtKB-KW"/>
</dbReference>
<keyword evidence="3 14" id="KW-1003">Cell membrane</keyword>
<keyword evidence="8 14" id="KW-0378">Hydrolase</keyword>
<dbReference type="AlphaFoldDB" id="A0A508WRK3"/>
<evidence type="ECO:0000256" key="16">
    <source>
        <dbReference type="PIRSR" id="PIRSR006404-2"/>
    </source>
</evidence>
<feature type="transmembrane region" description="Helical" evidence="14">
    <location>
        <begin position="190"/>
        <end position="216"/>
    </location>
</feature>
<evidence type="ECO:0000256" key="10">
    <source>
        <dbReference type="ARBA" id="ARBA00022989"/>
    </source>
</evidence>
<evidence type="ECO:0000259" key="18">
    <source>
        <dbReference type="PROSITE" id="PS51371"/>
    </source>
</evidence>
<keyword evidence="4 14" id="KW-0645">Protease</keyword>
<feature type="binding site" evidence="16">
    <location>
        <position position="62"/>
    </location>
    <ligand>
        <name>Zn(2+)</name>
        <dbReference type="ChEBI" id="CHEBI:29105"/>
        <note>catalytic</note>
    </ligand>
</feature>
<dbReference type="InterPro" id="IPR046342">
    <property type="entry name" value="CBS_dom_sf"/>
</dbReference>
<keyword evidence="12 17" id="KW-0129">CBS domain</keyword>
<keyword evidence="13 14" id="KW-0472">Membrane</keyword>
<evidence type="ECO:0000256" key="11">
    <source>
        <dbReference type="ARBA" id="ARBA00023049"/>
    </source>
</evidence>
<organism evidence="19">
    <name type="scientific">Sinorhizobium medicae</name>
    <dbReference type="NCBI Taxonomy" id="110321"/>
    <lineage>
        <taxon>Bacteria</taxon>
        <taxon>Pseudomonadati</taxon>
        <taxon>Pseudomonadota</taxon>
        <taxon>Alphaproteobacteria</taxon>
        <taxon>Hyphomicrobiales</taxon>
        <taxon>Rhizobiaceae</taxon>
        <taxon>Sinorhizobium/Ensifer group</taxon>
        <taxon>Sinorhizobium</taxon>
    </lineage>
</organism>